<evidence type="ECO:0000256" key="6">
    <source>
        <dbReference type="SAM" id="Phobius"/>
    </source>
</evidence>
<dbReference type="Proteomes" id="UP001501627">
    <property type="component" value="Unassembled WGS sequence"/>
</dbReference>
<keyword evidence="4 6" id="KW-1133">Transmembrane helix</keyword>
<keyword evidence="2" id="KW-0813">Transport</keyword>
<evidence type="ECO:0000313" key="9">
    <source>
        <dbReference type="Proteomes" id="UP001501627"/>
    </source>
</evidence>
<evidence type="ECO:0000256" key="5">
    <source>
        <dbReference type="ARBA" id="ARBA00023136"/>
    </source>
</evidence>
<dbReference type="Gene3D" id="1.20.1250.20">
    <property type="entry name" value="MFS general substrate transporter like domains"/>
    <property type="match status" value="1"/>
</dbReference>
<comment type="caution">
    <text evidence="8">The sequence shown here is derived from an EMBL/GenBank/DDBJ whole genome shotgun (WGS) entry which is preliminary data.</text>
</comment>
<dbReference type="InterPro" id="IPR044770">
    <property type="entry name" value="MFS_spinster-like"/>
</dbReference>
<reference evidence="9" key="1">
    <citation type="journal article" date="2019" name="Int. J. Syst. Evol. Microbiol.">
        <title>The Global Catalogue of Microorganisms (GCM) 10K type strain sequencing project: providing services to taxonomists for standard genome sequencing and annotation.</title>
        <authorList>
            <consortium name="The Broad Institute Genomics Platform"/>
            <consortium name="The Broad Institute Genome Sequencing Center for Infectious Disease"/>
            <person name="Wu L."/>
            <person name="Ma J."/>
        </authorList>
    </citation>
    <scope>NUCLEOTIDE SEQUENCE [LARGE SCALE GENOMIC DNA]</scope>
    <source>
        <strain evidence="9">JCM 17561</strain>
    </source>
</reference>
<feature type="transmembrane region" description="Helical" evidence="6">
    <location>
        <begin position="361"/>
        <end position="384"/>
    </location>
</feature>
<feature type="transmembrane region" description="Helical" evidence="6">
    <location>
        <begin position="267"/>
        <end position="287"/>
    </location>
</feature>
<comment type="subcellular location">
    <subcellularLocation>
        <location evidence="1">Membrane</location>
        <topology evidence="1">Multi-pass membrane protein</topology>
    </subcellularLocation>
</comment>
<dbReference type="SUPFAM" id="SSF103473">
    <property type="entry name" value="MFS general substrate transporter"/>
    <property type="match status" value="1"/>
</dbReference>
<organism evidence="8 9">
    <name type="scientific">Comamonas faecalis</name>
    <dbReference type="NCBI Taxonomy" id="1387849"/>
    <lineage>
        <taxon>Bacteria</taxon>
        <taxon>Pseudomonadati</taxon>
        <taxon>Pseudomonadota</taxon>
        <taxon>Betaproteobacteria</taxon>
        <taxon>Burkholderiales</taxon>
        <taxon>Comamonadaceae</taxon>
        <taxon>Comamonas</taxon>
    </lineage>
</organism>
<evidence type="ECO:0000259" key="7">
    <source>
        <dbReference type="PROSITE" id="PS50850"/>
    </source>
</evidence>
<protein>
    <submittedName>
        <fullName evidence="8">MFS transporter</fullName>
    </submittedName>
</protein>
<evidence type="ECO:0000313" key="8">
    <source>
        <dbReference type="EMBL" id="GAA3996058.1"/>
    </source>
</evidence>
<dbReference type="PANTHER" id="PTHR23505">
    <property type="entry name" value="SPINSTER"/>
    <property type="match status" value="1"/>
</dbReference>
<proteinExistence type="predicted"/>
<keyword evidence="9" id="KW-1185">Reference proteome</keyword>
<feature type="transmembrane region" description="Helical" evidence="6">
    <location>
        <begin position="299"/>
        <end position="319"/>
    </location>
</feature>
<evidence type="ECO:0000256" key="1">
    <source>
        <dbReference type="ARBA" id="ARBA00004141"/>
    </source>
</evidence>
<dbReference type="EMBL" id="BAABBP010000015">
    <property type="protein sequence ID" value="GAA3996058.1"/>
    <property type="molecule type" value="Genomic_DNA"/>
</dbReference>
<dbReference type="InterPro" id="IPR036259">
    <property type="entry name" value="MFS_trans_sf"/>
</dbReference>
<dbReference type="Pfam" id="PF07690">
    <property type="entry name" value="MFS_1"/>
    <property type="match status" value="1"/>
</dbReference>
<evidence type="ECO:0000256" key="2">
    <source>
        <dbReference type="ARBA" id="ARBA00022448"/>
    </source>
</evidence>
<feature type="transmembrane region" description="Helical" evidence="6">
    <location>
        <begin position="150"/>
        <end position="172"/>
    </location>
</feature>
<gene>
    <name evidence="8" type="ORF">GCM10022279_19670</name>
</gene>
<feature type="domain" description="Major facilitator superfamily (MFS) profile" evidence="7">
    <location>
        <begin position="25"/>
        <end position="423"/>
    </location>
</feature>
<dbReference type="PROSITE" id="PS50850">
    <property type="entry name" value="MFS"/>
    <property type="match status" value="1"/>
</dbReference>
<name>A0ABP7RDV6_9BURK</name>
<dbReference type="PANTHER" id="PTHR23505:SF79">
    <property type="entry name" value="PROTEIN SPINSTER"/>
    <property type="match status" value="1"/>
</dbReference>
<feature type="transmembrane region" description="Helical" evidence="6">
    <location>
        <begin position="396"/>
        <end position="416"/>
    </location>
</feature>
<feature type="transmembrane region" description="Helical" evidence="6">
    <location>
        <begin position="325"/>
        <end position="349"/>
    </location>
</feature>
<keyword evidence="3 6" id="KW-0812">Transmembrane</keyword>
<sequence length="441" mass="46327">MSAQPHAMQEAPAYPPSSPLRRGYTLGLLTLLSALTFMDRQILAVLLQPVKAEFGLSDLAIGLITGLGFSLTFVLLGIPLGKLADRGQRRSVLVFSRGVGALLGAAGALATGFWSLLVSRAGSALSDAGGAPASIAMLSDLYPPERRSRVISVFGTGASVGALLSLVLGAWLAQHYGWRVTMAVIGASALLFVALLYATVREPVHALRAQGAAQQRHGALRELARNRVALWLILGSGFTLLAAYSFGAWNTALLIRRHGLSLQAAGWISGAAALASITGALWSGHFTDWMCRRDQRWQLGVPLLGMVLALPCGLAYLAMPVGSVWVASALLLVYAFFVVWWAAPVYAALSFVVPAQRRATAHAVIMLVGSVVGSGLGPILTGWLSDRLDTGLAGDGLRFALMAMIGMLVPGALAFARALPAYPALRQALLQQAAAVPRSCT</sequence>
<evidence type="ECO:0000256" key="4">
    <source>
        <dbReference type="ARBA" id="ARBA00022989"/>
    </source>
</evidence>
<evidence type="ECO:0000256" key="3">
    <source>
        <dbReference type="ARBA" id="ARBA00022692"/>
    </source>
</evidence>
<dbReference type="InterPro" id="IPR020846">
    <property type="entry name" value="MFS_dom"/>
</dbReference>
<feature type="transmembrane region" description="Helical" evidence="6">
    <location>
        <begin position="228"/>
        <end position="247"/>
    </location>
</feature>
<feature type="transmembrane region" description="Helical" evidence="6">
    <location>
        <begin position="178"/>
        <end position="200"/>
    </location>
</feature>
<keyword evidence="5 6" id="KW-0472">Membrane</keyword>
<feature type="transmembrane region" description="Helical" evidence="6">
    <location>
        <begin position="60"/>
        <end position="80"/>
    </location>
</feature>
<dbReference type="InterPro" id="IPR011701">
    <property type="entry name" value="MFS"/>
</dbReference>
<feature type="transmembrane region" description="Helical" evidence="6">
    <location>
        <begin position="92"/>
        <end position="115"/>
    </location>
</feature>
<accession>A0ABP7RDV6</accession>